<gene>
    <name evidence="13" type="ORF">DAH66_00240</name>
</gene>
<keyword evidence="5 9" id="KW-0798">TonB box</keyword>
<dbReference type="Gene3D" id="2.40.170.20">
    <property type="entry name" value="TonB-dependent receptor, beta-barrel domain"/>
    <property type="match status" value="1"/>
</dbReference>
<feature type="chain" id="PRO_5019167544" evidence="10">
    <location>
        <begin position="21"/>
        <end position="716"/>
    </location>
</feature>
<evidence type="ECO:0000256" key="10">
    <source>
        <dbReference type="SAM" id="SignalP"/>
    </source>
</evidence>
<evidence type="ECO:0000256" key="2">
    <source>
        <dbReference type="ARBA" id="ARBA00022448"/>
    </source>
</evidence>
<dbReference type="PROSITE" id="PS52016">
    <property type="entry name" value="TONB_DEPENDENT_REC_3"/>
    <property type="match status" value="1"/>
</dbReference>
<feature type="signal peptide" evidence="10">
    <location>
        <begin position="1"/>
        <end position="20"/>
    </location>
</feature>
<comment type="similarity">
    <text evidence="8 9">Belongs to the TonB-dependent receptor family.</text>
</comment>
<comment type="subcellular location">
    <subcellularLocation>
        <location evidence="1 8">Cell outer membrane</location>
        <topology evidence="1 8">Multi-pass membrane protein</topology>
    </subcellularLocation>
</comment>
<keyword evidence="13" id="KW-0675">Receptor</keyword>
<evidence type="ECO:0000256" key="7">
    <source>
        <dbReference type="ARBA" id="ARBA00023237"/>
    </source>
</evidence>
<keyword evidence="10" id="KW-0732">Signal</keyword>
<reference evidence="13 14" key="1">
    <citation type="submission" date="2018-07" db="EMBL/GenBank/DDBJ databases">
        <title>Genomic and Epidemiologic Investigation of an Indolent Hospital Outbreak.</title>
        <authorList>
            <person name="Johnson R.C."/>
            <person name="Deming C."/>
            <person name="Conlan S."/>
            <person name="Zellmer C.J."/>
            <person name="Michelin A.V."/>
            <person name="Lee-Lin S."/>
            <person name="Thomas P.J."/>
            <person name="Park M."/>
            <person name="Weingarten R.A."/>
            <person name="Less J."/>
            <person name="Dekker J.P."/>
            <person name="Frank K.M."/>
            <person name="Musser K.A."/>
            <person name="Mcquiston J.R."/>
            <person name="Henderson D.K."/>
            <person name="Lau A.F."/>
            <person name="Palmore T.N."/>
            <person name="Segre J.A."/>
        </authorList>
    </citation>
    <scope>NUCLEOTIDE SEQUENCE [LARGE SCALE GENOMIC DNA]</scope>
    <source>
        <strain evidence="13 14">SK-CDC1_0717</strain>
    </source>
</reference>
<evidence type="ECO:0000256" key="1">
    <source>
        <dbReference type="ARBA" id="ARBA00004571"/>
    </source>
</evidence>
<dbReference type="PANTHER" id="PTHR30069:SF40">
    <property type="entry name" value="TONB-DEPENDENT RECEPTOR NMB0964-RELATED"/>
    <property type="match status" value="1"/>
</dbReference>
<dbReference type="GO" id="GO:0044718">
    <property type="term" value="P:siderophore transmembrane transport"/>
    <property type="evidence" value="ECO:0007669"/>
    <property type="project" value="TreeGrafter"/>
</dbReference>
<evidence type="ECO:0000256" key="4">
    <source>
        <dbReference type="ARBA" id="ARBA00022692"/>
    </source>
</evidence>
<protein>
    <submittedName>
        <fullName evidence="13">TonB-dependent receptor</fullName>
    </submittedName>
</protein>
<organism evidence="13 14">
    <name type="scientific">Sphingomonas koreensis</name>
    <dbReference type="NCBI Taxonomy" id="93064"/>
    <lineage>
        <taxon>Bacteria</taxon>
        <taxon>Pseudomonadati</taxon>
        <taxon>Pseudomonadota</taxon>
        <taxon>Alphaproteobacteria</taxon>
        <taxon>Sphingomonadales</taxon>
        <taxon>Sphingomonadaceae</taxon>
        <taxon>Sphingomonas</taxon>
    </lineage>
</organism>
<dbReference type="InterPro" id="IPR000531">
    <property type="entry name" value="Beta-barrel_TonB"/>
</dbReference>
<dbReference type="Gene3D" id="2.170.130.10">
    <property type="entry name" value="TonB-dependent receptor, plug domain"/>
    <property type="match status" value="1"/>
</dbReference>
<proteinExistence type="inferred from homology"/>
<evidence type="ECO:0000259" key="12">
    <source>
        <dbReference type="Pfam" id="PF07715"/>
    </source>
</evidence>
<keyword evidence="7 8" id="KW-0998">Cell outer membrane</keyword>
<evidence type="ECO:0000313" key="13">
    <source>
        <dbReference type="EMBL" id="RSY90461.1"/>
    </source>
</evidence>
<evidence type="ECO:0000256" key="9">
    <source>
        <dbReference type="RuleBase" id="RU003357"/>
    </source>
</evidence>
<dbReference type="Pfam" id="PF00593">
    <property type="entry name" value="TonB_dep_Rec_b-barrel"/>
    <property type="match status" value="1"/>
</dbReference>
<keyword evidence="2 8" id="KW-0813">Transport</keyword>
<evidence type="ECO:0000256" key="3">
    <source>
        <dbReference type="ARBA" id="ARBA00022452"/>
    </source>
</evidence>
<dbReference type="GO" id="GO:0015344">
    <property type="term" value="F:siderophore uptake transmembrane transporter activity"/>
    <property type="evidence" value="ECO:0007669"/>
    <property type="project" value="TreeGrafter"/>
</dbReference>
<evidence type="ECO:0000313" key="14">
    <source>
        <dbReference type="Proteomes" id="UP000287746"/>
    </source>
</evidence>
<feature type="domain" description="TonB-dependent receptor plug" evidence="12">
    <location>
        <begin position="51"/>
        <end position="154"/>
    </location>
</feature>
<dbReference type="SUPFAM" id="SSF56935">
    <property type="entry name" value="Porins"/>
    <property type="match status" value="1"/>
</dbReference>
<dbReference type="AlphaFoldDB" id="A0A430G8I5"/>
<dbReference type="InterPro" id="IPR039426">
    <property type="entry name" value="TonB-dep_rcpt-like"/>
</dbReference>
<dbReference type="EMBL" id="QQYZ01000001">
    <property type="protein sequence ID" value="RSY90461.1"/>
    <property type="molecule type" value="Genomic_DNA"/>
</dbReference>
<dbReference type="RefSeq" id="WP_126003196.1">
    <property type="nucleotide sequence ID" value="NZ_QQYZ01000001.1"/>
</dbReference>
<dbReference type="InterPro" id="IPR037066">
    <property type="entry name" value="Plug_dom_sf"/>
</dbReference>
<dbReference type="Proteomes" id="UP000287746">
    <property type="component" value="Unassembled WGS sequence"/>
</dbReference>
<keyword evidence="3 8" id="KW-1134">Transmembrane beta strand</keyword>
<keyword evidence="6 8" id="KW-0472">Membrane</keyword>
<comment type="caution">
    <text evidence="13">The sequence shown here is derived from an EMBL/GenBank/DDBJ whole genome shotgun (WGS) entry which is preliminary data.</text>
</comment>
<feature type="domain" description="TonB-dependent receptor-like beta-barrel" evidence="11">
    <location>
        <begin position="269"/>
        <end position="685"/>
    </location>
</feature>
<name>A0A430G8I5_9SPHN</name>
<dbReference type="InterPro" id="IPR012910">
    <property type="entry name" value="Plug_dom"/>
</dbReference>
<dbReference type="InterPro" id="IPR036942">
    <property type="entry name" value="Beta-barrel_TonB_sf"/>
</dbReference>
<dbReference type="GO" id="GO:0009279">
    <property type="term" value="C:cell outer membrane"/>
    <property type="evidence" value="ECO:0007669"/>
    <property type="project" value="UniProtKB-SubCell"/>
</dbReference>
<accession>A0A430G8I5</accession>
<evidence type="ECO:0000256" key="6">
    <source>
        <dbReference type="ARBA" id="ARBA00023136"/>
    </source>
</evidence>
<evidence type="ECO:0000259" key="11">
    <source>
        <dbReference type="Pfam" id="PF00593"/>
    </source>
</evidence>
<evidence type="ECO:0000256" key="8">
    <source>
        <dbReference type="PROSITE-ProRule" id="PRU01360"/>
    </source>
</evidence>
<keyword evidence="4 8" id="KW-0812">Transmembrane</keyword>
<evidence type="ECO:0000256" key="5">
    <source>
        <dbReference type="ARBA" id="ARBA00023077"/>
    </source>
</evidence>
<dbReference type="Pfam" id="PF07715">
    <property type="entry name" value="Plug"/>
    <property type="match status" value="1"/>
</dbReference>
<dbReference type="PANTHER" id="PTHR30069">
    <property type="entry name" value="TONB-DEPENDENT OUTER MEMBRANE RECEPTOR"/>
    <property type="match status" value="1"/>
</dbReference>
<sequence length="716" mass="77208">MRYIYLLGAATLALTPSAFAQTASAPSPAKSAQTADEEIVITAPFRQGEDDLLQGTSVVTGEALQRDLRPTIGETLARQPGVSATSFGPSASRPILRGFQGERIRVLTDGIGAIDVSNTSVDHAVVIDPLLAERVEVLRGPSALLFGSSAIGGVVNVIDTRIPRSVPEKGYRVNAIGTYGSAANERSIGGAADVALGGKLVLHADGSYTKTDDLEIPGHVLSGPARAHALATAAQPQPAPDPDAEEPIDFAANAALRGRLPNSASETWTAGVGASIITDTGSLGVSYSHYDSLYGVPVRYATELGQEQEAPRLDIAQDRFDLRGEVETGGGFLERIRARAGYASYRHFELEDTGEIATRFYNKGLEGRLELVQAEHDGWRGVSGVQYFNRRFDVQGEEAFLPKNRTGQFGVFTLQQIDLGQFRAEGGLRYERTQLTADTLADDLRFFSGKRSFDAVSGSVGASLGVAPGVRIGLNLSRTERAPSGEELFANGAHAGTQAYELGNPDFKLEKSWGIEATIHANGDGFHFDASAYYNWFSNYIFESQVAQSVCQAAADPSGREVEFPCFQFQQADARYYGFEADASVRLARIGGYAVNLDLLGDYVHANVVDRGPVPRIPPLRLLGGLELQSDRLTARAEVEHVFEQDRIAAFETPTSDYTLVNASIAFRPWGKDSKTSILLSANNIFDVEARRHTSFLKDFAPLAGRDFRASLRIGF</sequence>